<organism evidence="5 6">
    <name type="scientific">Cherax quadricarinatus</name>
    <name type="common">Australian red claw crayfish</name>
    <dbReference type="NCBI Taxonomy" id="27406"/>
    <lineage>
        <taxon>Eukaryota</taxon>
        <taxon>Metazoa</taxon>
        <taxon>Ecdysozoa</taxon>
        <taxon>Arthropoda</taxon>
        <taxon>Crustacea</taxon>
        <taxon>Multicrustacea</taxon>
        <taxon>Malacostraca</taxon>
        <taxon>Eumalacostraca</taxon>
        <taxon>Eucarida</taxon>
        <taxon>Decapoda</taxon>
        <taxon>Pleocyemata</taxon>
        <taxon>Astacidea</taxon>
        <taxon>Parastacoidea</taxon>
        <taxon>Parastacidae</taxon>
        <taxon>Cherax</taxon>
    </lineage>
</organism>
<feature type="compositionally biased region" description="Polar residues" evidence="3">
    <location>
        <begin position="522"/>
        <end position="533"/>
    </location>
</feature>
<dbReference type="InterPro" id="IPR001680">
    <property type="entry name" value="WD40_rpt"/>
</dbReference>
<feature type="compositionally biased region" description="Basic and acidic residues" evidence="3">
    <location>
        <begin position="472"/>
        <end position="492"/>
    </location>
</feature>
<feature type="coiled-coil region" evidence="2">
    <location>
        <begin position="1390"/>
        <end position="1417"/>
    </location>
</feature>
<feature type="domain" description="RAVE complex protein Rav1 C-terminal" evidence="4">
    <location>
        <begin position="1339"/>
        <end position="1548"/>
    </location>
</feature>
<feature type="compositionally biased region" description="Polar residues" evidence="3">
    <location>
        <begin position="503"/>
        <end position="512"/>
    </location>
</feature>
<dbReference type="Proteomes" id="UP001445076">
    <property type="component" value="Unassembled WGS sequence"/>
</dbReference>
<feature type="region of interest" description="Disordered" evidence="3">
    <location>
        <begin position="655"/>
        <end position="683"/>
    </location>
</feature>
<dbReference type="EMBL" id="JARKIK010000062">
    <property type="protein sequence ID" value="KAK8730884.1"/>
    <property type="molecule type" value="Genomic_DNA"/>
</dbReference>
<dbReference type="PROSITE" id="PS50082">
    <property type="entry name" value="WD_REPEATS_2"/>
    <property type="match status" value="1"/>
</dbReference>
<dbReference type="InterPro" id="IPR015943">
    <property type="entry name" value="WD40/YVTN_repeat-like_dom_sf"/>
</dbReference>
<keyword evidence="1" id="KW-0853">WD repeat</keyword>
<sequence length="3381" mass="372318">MKCHQILTGACNAGDRCFAVGSVEGVPFMAYAAGCNIVILASTYERVQVIPGVCHDNVQISCVDCSSDTGKIAAAYGKLVCIFEPTPLVNQMNGHRLDYRWIQTGVIEAENYINTLSWNVEGTRLLTAGDVLQMWAAPLARLAPAQDGSCPVTFDLECEGSDEEEPMWICVWRCVTAAPTVFLSFSPDGTLFATAAASDRLVKIWYDNKHMLAPARPQDGINLCSEMSQSPVSYSYIYLPHPSAVKGFTWRATSKYMPKGSVSNMLVTSCRDNISRVWVETVLPDDDLVSLLHLDPAAAQNPRFRTHRHKHRFMQRLKHMKACFQMRRHVKSAGSVIIGGLGGSGTQPLPTIPSSYSVHDFHMYGVHAMGITPGDMCGEQRSSILGENEGGIHTGEFPHEHLGSVPGFQFHLAASINAETDIPLVPSISGVTTTGEAEQSFVIHWLNNKEMHFTSEAENILLEISRRAMEKETASLDHDRHSEISDPEDPRLRATANVRLGSRTPSHMTSRTRSIDDDDPVSQHSASARSHQPLSAATSSTSIATDVTTATTSALGDALDRRIEILLRDWHQTSDVLFSIHPVDGSLLVWIVDFLDDYPGSFRQAQVSFSARIPNALPLGDAMTMSPNLAIYNGTTPSFLKQLLKLELAHEEELRGGKNKSKSNLTLASNEERDVLSGASNPSPIISMTTKHSNGSLNLWHLTVAEGSRFTQVLNISHFTRVCGHRFQLNDIKCHPVLPLLLSTSHHNKREISPGNPPSTDETPLICIQDSTYKDWCSELILWRVDAVGPLSKSGGVTELARINSPQVSAFSNAAWIPTLLPSTTLGSVSNSPSACFVASDGECLRVYQAVIDGRALLAEISTAERKKRMMESTLSLSTDSSLQEQAGQVNLADIFDIVSEQSTARPGCVIELDAIGDATNDWQNTQFLHVFQEGLIRGECGSSVGEESPSIFDPTHAPMVDLNSSAKFEEPFYITLLEKTAFGSVMHVWRLVIASEHHAPEICEDEDGRGSGRSTPVIDNITANIDASPIAITTTKICSYPLPLPTGVQVIHASPAAGHLSSASIYPACYAPYVLVTACSDNTVRFWRCRMSGEGENFQIQWQEWHMISKDGKSAIKVPGLPLHVSAAYSGRIACAYQTPGQDSAFSTGSDGSIQFSCSLAIYECESTGGSQWVLEDKFDIQDIVSNPGECSMADLDLAYLSKVAQGRSTTRLTSTLSSEDLSQAYHTSSVFSVDAIHSVSSQLLVPSPSTLHSLRNQRFDKRGVSVKQKHPVQIDWVSQEDGSHLLTVAIGTKILAYTSVADDIAMVSCQGKMKDKESRPRPVLQKSLSLHALSDTNLPRWMRLEKLSLTTADGLAPLPMQMSWVRDGILVVGMDNEMHVYSQWHVPASTDQKNIQQQQQEAVNAKDEGRELTKADLKLYLQESSHSAKSATSMSHVASFSILSALDNKMKKGLGEVMSAPVDDADSAAISGIFEASHIASPVLPQYHPRQLMELLNCGKIRRVKAILAHLVRCLSQLGQRSTDSAYRSSLSDAEDNRNRNWSRSRTLSMSGNQGGSTSRDGRGSVTLLPEELTLDYIEVTAIPPLPLWLLLEADKDTQNQQTKKTDNKEDTYVELFGTPTISVDEDLTLDDEEDIGSRRKSLSHEVKSIAFFGPRQAQILAALLTHTHLPGLSSLDQMHLLALADTVASCNVDFADRFDINKAKEALAKETFSRTSTDEPSMETLDDCGLRFLLAMRHHTYLLRCLPIAQRAALQKGGIGSHNFVWAFHSESQEELLDFIPSMRQGNPRWAELRELGFGWWVSNTTILTRCFNKIAKVAFLAKNDPLDAAIYYLAMKKKNLVWGLFRSIDDKRMTSFFSNNFTEERWRKAALKNAFALLGKQRFEHAAAFFLLAGSLKDALEVVLNKLQDEQLAIVIIRLYEGEYEAVPPTLSKLLYTRILGKDDNGENIDLTKVHPNPFFRSVAYWMIKDYSNSLNTLLQTDASLGIHHPDYVVTKSSTTSRVSAADPSVFNFYIYLRTHPLLIRQCIANTAKGGGGSLMASRLGTGQDMLDKKSVYESSMTPLERQLYFTTAHAHLRSGCPTLALEVLSKLPDNVIDLENPDTGDLLGSPSKEHKPAFELIDSGTLESGASFERSSRVGDGQDTSANLFTFSSGFGSATTGEFDWSAPASLRKTKGDDELDLDFSLADDDDDEEEGEEEHKPQDRVSQASDEGPSEASKKHLDIMAQQLKFVSCLKMMMEELATLATGCEVDGGQLRYQLYVWLEREVEALKEVCNYCSALHIGANCELWQDTWWDTDLIEPIPADEMGEAISLPSVPSTEPATLHEILQQEKLEFEEKMERAARRKRWLMANQQLLRTLLSYCSLHGSSGGGLASVRMEIILLLQELQQENNKQQLLSPLPFPTTLPLLSASIASNKTVVSDPVRHLQAGTHDLLQSLVEISGVSQTNARLMCHAAILRNLAAALSACIYQSLCDSETFTIKAPHSNKTPGVLAPTHITSKDRVAALGVDIQHVTVAHRESHLVGRDPRTGAPHEEEPLTVCTIPAKWPGVTSLLALVARERDEDTPKLNLLLCEAFVAVYLSLLIHGLVASDAYVLYRLVARPITEKDWATLFGGGVKKQLKVITNVLPSQSSVEREGTGGASVSGERILSTISNLHKTRIKFNMKLLGQLGFQDPRGFSSDGETKPAYREQFLPPEMSIVSLLMKKPALPADYENIDYDSSASDTEDVDVDYEEDEDVFKEPKVLTENTEHSDADSYSWCLLRLATLRAAKMVVGRFLEVAGVELLELPMQSPLLHSILRTLDQWLDALVTHIESKKGPPPEYIPGCFAESQVVGPAILKYRGLLETHNTPFERNKKGVKPVERLWNYLVRQEEVQEVFVRYIFGRKRPTPEPVQYSDHGEEVMSDVGDGVDGSGTGEGGSEMGAAENQEPSEHGAPPLESAVQSLEPLRIIHKEQDSITAFCINKVNAGLMAVATVREVQELNVSLLLDHPTWLTNECELDVLSLNREPDSVPSSNFLVVQTPMDKNILDPTKGGIDGHLSSSSSINLSGMGGPSIGQTGRGTNVLKEFKGVHFPGSNNPRFCRFVWERSRHCLKPLLCHRIEGTRRMTSHPVLPLYLLGCQDGSVVVREWHHSAVVARPRPGGTFAKVARVQFNQQGNKFGVIDGDGNLSLYQLGLASQVNKPFYTHQCHNKHGSDFVFVGSSSLLATAGQSSEHRNVALWDTLLPQRKANVVSWNCHESGASALLFAPQHQVILSAGKKGTVCIFDVRQRTLRHKFQAHDAAIKCMALDQSEEFFCTGSADGDIKVWGLSIHNLIYNLPGEHSRSSLFKNLSQGVTQLQLDTNNRLFSCGADGSIKLRQLPERDLNFSHI</sequence>
<dbReference type="PANTHER" id="PTHR13950:SF9">
    <property type="entry name" value="RABCONNECTIN-3A"/>
    <property type="match status" value="1"/>
</dbReference>
<dbReference type="InterPro" id="IPR052208">
    <property type="entry name" value="DmX-like/RAVE_component"/>
</dbReference>
<dbReference type="SUPFAM" id="SSF50978">
    <property type="entry name" value="WD40 repeat-like"/>
    <property type="match status" value="2"/>
</dbReference>
<evidence type="ECO:0000256" key="2">
    <source>
        <dbReference type="SAM" id="Coils"/>
    </source>
</evidence>
<dbReference type="InterPro" id="IPR036322">
    <property type="entry name" value="WD40_repeat_dom_sf"/>
</dbReference>
<feature type="region of interest" description="Disordered" evidence="3">
    <location>
        <begin position="472"/>
        <end position="542"/>
    </location>
</feature>
<dbReference type="GO" id="GO:0007035">
    <property type="term" value="P:vacuolar acidification"/>
    <property type="evidence" value="ECO:0007669"/>
    <property type="project" value="TreeGrafter"/>
</dbReference>
<dbReference type="Pfam" id="PF12234">
    <property type="entry name" value="Rav1p_C"/>
    <property type="match status" value="2"/>
</dbReference>
<feature type="region of interest" description="Disordered" evidence="3">
    <location>
        <begin position="2899"/>
        <end position="2947"/>
    </location>
</feature>
<dbReference type="GO" id="GO:0043291">
    <property type="term" value="C:RAVE complex"/>
    <property type="evidence" value="ECO:0007669"/>
    <property type="project" value="TreeGrafter"/>
</dbReference>
<dbReference type="PROSITE" id="PS50294">
    <property type="entry name" value="WD_REPEATS_REGION"/>
    <property type="match status" value="1"/>
</dbReference>
<feature type="region of interest" description="Disordered" evidence="3">
    <location>
        <begin position="2185"/>
        <end position="2224"/>
    </location>
</feature>
<feature type="compositionally biased region" description="Polar residues" evidence="3">
    <location>
        <begin position="1542"/>
        <end position="1561"/>
    </location>
</feature>
<feature type="repeat" description="WD" evidence="1">
    <location>
        <begin position="3287"/>
        <end position="3328"/>
    </location>
</feature>
<proteinExistence type="predicted"/>
<evidence type="ECO:0000313" key="6">
    <source>
        <dbReference type="Proteomes" id="UP001445076"/>
    </source>
</evidence>
<dbReference type="Gene3D" id="2.130.10.10">
    <property type="entry name" value="YVTN repeat-like/Quinoprotein amine dehydrogenase"/>
    <property type="match status" value="2"/>
</dbReference>
<dbReference type="Pfam" id="PF00400">
    <property type="entry name" value="WD40"/>
    <property type="match status" value="2"/>
</dbReference>
<comment type="caution">
    <text evidence="5">The sequence shown here is derived from an EMBL/GenBank/DDBJ whole genome shotgun (WGS) entry which is preliminary data.</text>
</comment>
<gene>
    <name evidence="5" type="ORF">OTU49_007678</name>
</gene>
<feature type="domain" description="RAVE complex protein Rav1 C-terminal" evidence="4">
    <location>
        <begin position="1724"/>
        <end position="2024"/>
    </location>
</feature>
<dbReference type="FunFam" id="2.130.10.10:FF:000651">
    <property type="entry name" value="RaBConnectin related"/>
    <property type="match status" value="1"/>
</dbReference>
<dbReference type="InterPro" id="IPR022033">
    <property type="entry name" value="Rav1p_C"/>
</dbReference>
<feature type="compositionally biased region" description="Gly residues" evidence="3">
    <location>
        <begin position="2918"/>
        <end position="2930"/>
    </location>
</feature>
<feature type="region of interest" description="Disordered" evidence="3">
    <location>
        <begin position="1527"/>
        <end position="1567"/>
    </location>
</feature>
<evidence type="ECO:0000313" key="5">
    <source>
        <dbReference type="EMBL" id="KAK8730884.1"/>
    </source>
</evidence>
<dbReference type="SMART" id="SM00320">
    <property type="entry name" value="WD40"/>
    <property type="match status" value="10"/>
</dbReference>
<dbReference type="PANTHER" id="PTHR13950">
    <property type="entry name" value="RABCONNECTIN-RELATED"/>
    <property type="match status" value="1"/>
</dbReference>
<keyword evidence="6" id="KW-1185">Reference proteome</keyword>
<evidence type="ECO:0000259" key="4">
    <source>
        <dbReference type="Pfam" id="PF12234"/>
    </source>
</evidence>
<feature type="compositionally biased region" description="Acidic residues" evidence="3">
    <location>
        <begin position="2185"/>
        <end position="2202"/>
    </location>
</feature>
<name>A0AAW0WSD2_CHEQU</name>
<evidence type="ECO:0000256" key="3">
    <source>
        <dbReference type="SAM" id="MobiDB-lite"/>
    </source>
</evidence>
<evidence type="ECO:0000256" key="1">
    <source>
        <dbReference type="PROSITE-ProRule" id="PRU00221"/>
    </source>
</evidence>
<keyword evidence="2" id="KW-0175">Coiled coil</keyword>
<reference evidence="5 6" key="1">
    <citation type="journal article" date="2024" name="BMC Genomics">
        <title>Genome assembly of redclaw crayfish (Cherax quadricarinatus) provides insights into its immune adaptation and hypoxia tolerance.</title>
        <authorList>
            <person name="Liu Z."/>
            <person name="Zheng J."/>
            <person name="Li H."/>
            <person name="Fang K."/>
            <person name="Wang S."/>
            <person name="He J."/>
            <person name="Zhou D."/>
            <person name="Weng S."/>
            <person name="Chi M."/>
            <person name="Gu Z."/>
            <person name="He J."/>
            <person name="Li F."/>
            <person name="Wang M."/>
        </authorList>
    </citation>
    <scope>NUCLEOTIDE SEQUENCE [LARGE SCALE GENOMIC DNA]</scope>
    <source>
        <strain evidence="5">ZL_2023a</strain>
    </source>
</reference>
<protein>
    <recommendedName>
        <fullName evidence="4">RAVE complex protein Rav1 C-terminal domain-containing protein</fullName>
    </recommendedName>
</protein>
<accession>A0AAW0WSD2</accession>